<sequence length="502" mass="56577">MQIVIRADASFDIGSGHIMRCLVLADALKRKGHQVSFACQPLPGDLISYIKKRGHQVTELNGARESQRAENIPEGYQSWLQRSQLDDVTDFLARVSHADVVVTDHYAIAEEWQSVAREALGCKVIAIDDLVRSHNAEIIIDQTLGRKASEYKNAAVVLAGSEFALLASMFAKKREMVLDGHQLQSPINVLVSMGGVDVPNATLQILNVLIDQEDIFITVLLSSRAPHYQEVVQWTAQYDNVVHHDFTENIADLMQLNDIAIGAPGTTSWERACLGLPSVVIPLADNQKTNCEKLVHQGAVEAVQLNAIQTELLPAFNKIKQNWLKYRDANLAICDGLGTNRVVESIERIFCSEDDHSIELRRANENDIPIVYQWQCHPETRKYALNPERPSWDEHEKWMRKKLTCIQNYFYIITFSKNQKPVGALRLDRISTTNYLISIFIDPDHYGKGIAQMSLARIDAIHKNITIHATVLKNNLASQQLFLKAGYDRCSEETFIRKNGVK</sequence>
<dbReference type="Pfam" id="PF13302">
    <property type="entry name" value="Acetyltransf_3"/>
    <property type="match status" value="1"/>
</dbReference>
<feature type="domain" description="N-acetyltransferase" evidence="3">
    <location>
        <begin position="358"/>
        <end position="502"/>
    </location>
</feature>
<proteinExistence type="predicted"/>
<accession>D0IC30</accession>
<feature type="active site" description="Proton acceptor" evidence="1">
    <location>
        <position position="17"/>
    </location>
</feature>
<feature type="binding site" evidence="2">
    <location>
        <position position="270"/>
    </location>
    <ligand>
        <name>substrate</name>
    </ligand>
</feature>
<organism evidence="4 5">
    <name type="scientific">Grimontia hollisae CIP 101886</name>
    <dbReference type="NCBI Taxonomy" id="675812"/>
    <lineage>
        <taxon>Bacteria</taxon>
        <taxon>Pseudomonadati</taxon>
        <taxon>Pseudomonadota</taxon>
        <taxon>Gammaproteobacteria</taxon>
        <taxon>Vibrionales</taxon>
        <taxon>Vibrionaceae</taxon>
        <taxon>Grimontia</taxon>
    </lineage>
</organism>
<dbReference type="InterPro" id="IPR007235">
    <property type="entry name" value="Glyco_trans_28_C"/>
</dbReference>
<keyword evidence="4" id="KW-0548">Nucleotidyltransferase</keyword>
<dbReference type="Gene3D" id="3.40.50.11190">
    <property type="match status" value="1"/>
</dbReference>
<dbReference type="InterPro" id="IPR016181">
    <property type="entry name" value="Acyl_CoA_acyltransferase"/>
</dbReference>
<dbReference type="Proteomes" id="UP000003604">
    <property type="component" value="Unassembled WGS sequence"/>
</dbReference>
<dbReference type="SUPFAM" id="SSF53756">
    <property type="entry name" value="UDP-Glycosyltransferase/glycogen phosphorylase"/>
    <property type="match status" value="1"/>
</dbReference>
<dbReference type="RefSeq" id="WP_005506529.1">
    <property type="nucleotide sequence ID" value="NZ_ADAQ01000013.1"/>
</dbReference>
<dbReference type="InterPro" id="IPR000182">
    <property type="entry name" value="GNAT_dom"/>
</dbReference>
<protein>
    <submittedName>
        <fullName evidence="4">N-Acetylneuraminate cytidylyltransferase</fullName>
        <ecNumber evidence="4">2.7.7.43</ecNumber>
    </submittedName>
</protein>
<gene>
    <name evidence="4" type="ORF">VHA_003309</name>
</gene>
<dbReference type="OrthoDB" id="9788924at2"/>
<dbReference type="PROSITE" id="PS51186">
    <property type="entry name" value="GNAT"/>
    <property type="match status" value="1"/>
</dbReference>
<dbReference type="EMBL" id="ADAQ01000013">
    <property type="protein sequence ID" value="EEY71448.1"/>
    <property type="molecule type" value="Genomic_DNA"/>
</dbReference>
<dbReference type="GO" id="GO:0008781">
    <property type="term" value="F:N-acylneuraminate cytidylyltransferase activity"/>
    <property type="evidence" value="ECO:0007669"/>
    <property type="project" value="UniProtKB-EC"/>
</dbReference>
<dbReference type="PANTHER" id="PTHR43415">
    <property type="entry name" value="SPERMIDINE N(1)-ACETYLTRANSFERASE"/>
    <property type="match status" value="1"/>
</dbReference>
<dbReference type="Gene3D" id="3.40.630.30">
    <property type="match status" value="1"/>
</dbReference>
<dbReference type="SUPFAM" id="SSF55729">
    <property type="entry name" value="Acyl-CoA N-acyltransferases (Nat)"/>
    <property type="match status" value="1"/>
</dbReference>
<dbReference type="PANTHER" id="PTHR43415:SF3">
    <property type="entry name" value="GNAT-FAMILY ACETYLTRANSFERASE"/>
    <property type="match status" value="1"/>
</dbReference>
<dbReference type="eggNOG" id="COG1670">
    <property type="taxonomic scope" value="Bacteria"/>
</dbReference>
<name>D0IC30_GRIHO</name>
<dbReference type="Pfam" id="PF04101">
    <property type="entry name" value="Glyco_tran_28_C"/>
    <property type="match status" value="1"/>
</dbReference>
<dbReference type="GO" id="GO:0016747">
    <property type="term" value="F:acyltransferase activity, transferring groups other than amino-acyl groups"/>
    <property type="evidence" value="ECO:0007669"/>
    <property type="project" value="InterPro"/>
</dbReference>
<dbReference type="GO" id="GO:0016758">
    <property type="term" value="F:hexosyltransferase activity"/>
    <property type="evidence" value="ECO:0007669"/>
    <property type="project" value="InterPro"/>
</dbReference>
<evidence type="ECO:0000313" key="5">
    <source>
        <dbReference type="Proteomes" id="UP000003604"/>
    </source>
</evidence>
<reference evidence="4 5" key="1">
    <citation type="submission" date="2009-10" db="EMBL/GenBank/DDBJ databases">
        <authorList>
            <consortium name="Los Alamos National Laboratory (LANL)"/>
            <consortium name="National Microbial Pathogen Data Resource (NMPDR)"/>
            <person name="Saunders E.H."/>
            <person name="Munk A.C."/>
            <person name="Tapia R."/>
            <person name="Green L."/>
            <person name="Rogers Y."/>
            <person name="Detter J.C."/>
            <person name="Bruce D."/>
            <person name="Brettin T.S."/>
            <person name="Colwell R.R."/>
            <person name="Huq A."/>
            <person name="Grim C.J."/>
            <person name="Hasan N.A."/>
            <person name="Bartels D."/>
            <person name="Vonstein V."/>
        </authorList>
    </citation>
    <scope>NUCLEOTIDE SEQUENCE [LARGE SCALE GENOMIC DNA]</scope>
    <source>
        <strain evidence="4 5">CIP 101886</strain>
    </source>
</reference>
<dbReference type="InterPro" id="IPR020023">
    <property type="entry name" value="PseG"/>
</dbReference>
<evidence type="ECO:0000313" key="4">
    <source>
        <dbReference type="EMBL" id="EEY71448.1"/>
    </source>
</evidence>
<evidence type="ECO:0000259" key="3">
    <source>
        <dbReference type="PROSITE" id="PS51186"/>
    </source>
</evidence>
<comment type="caution">
    <text evidence="4">The sequence shown here is derived from an EMBL/GenBank/DDBJ whole genome shotgun (WGS) entry which is preliminary data.</text>
</comment>
<dbReference type="eggNOG" id="COG3980">
    <property type="taxonomic scope" value="Bacteria"/>
</dbReference>
<dbReference type="AlphaFoldDB" id="D0IC30"/>
<keyword evidence="5" id="KW-1185">Reference proteome</keyword>
<dbReference type="EC" id="2.7.7.43" evidence="4"/>
<dbReference type="GeneID" id="58895263"/>
<evidence type="ECO:0000256" key="2">
    <source>
        <dbReference type="PIRSR" id="PIRSR620023-2"/>
    </source>
</evidence>
<dbReference type="Gene3D" id="3.40.50.2000">
    <property type="entry name" value="Glycogen Phosphorylase B"/>
    <property type="match status" value="1"/>
</dbReference>
<evidence type="ECO:0000256" key="1">
    <source>
        <dbReference type="PIRSR" id="PIRSR620023-1"/>
    </source>
</evidence>
<dbReference type="NCBIfam" id="TIGR03590">
    <property type="entry name" value="PseG"/>
    <property type="match status" value="1"/>
</dbReference>
<keyword evidence="4" id="KW-0808">Transferase</keyword>